<dbReference type="InterPro" id="IPR023296">
    <property type="entry name" value="Glyco_hydro_beta-prop_sf"/>
</dbReference>
<dbReference type="PANTHER" id="PTHR43301">
    <property type="entry name" value="ARABINAN ENDO-1,5-ALPHA-L-ARABINOSIDASE"/>
    <property type="match status" value="1"/>
</dbReference>
<dbReference type="SUPFAM" id="SSF75005">
    <property type="entry name" value="Arabinanase/levansucrase/invertase"/>
    <property type="match status" value="1"/>
</dbReference>
<sequence>MKSKILRMVLALMVCAWLNPVLAQQKAAIPTEKDMSAYLMVYFKDDSHSLYFALSKDGYTFTDVNNGTPIIAGDTIAEQKGVRDPYIMRGPDGYFYMAMTDLHIFAKQKGLRDTEWERDGKEFGWGNNKNLVLMKSKDLIHWTHSLLRVDKAFPGWQHIGCAWAPELIYDEQAGKIMVYFTIRFRNGNTQLYYAYLNKDFNALETEPKLLFQHPKANIQYLDADITKVGDKFHMFYVSQENPAGIKQAVSNSLTSGYLYDDKWYDPEPKSCEAPNVWKRIGQDKWVLMYDIFSIHPHNFGFSETTDFKNFTNLGRFNEGVMKTTNFSSPKHGAVIHLTKKEAENVAKNWNLKMKF</sequence>
<dbReference type="EMBL" id="MBTA01000012">
    <property type="protein sequence ID" value="RKD17127.1"/>
    <property type="molecule type" value="Genomic_DNA"/>
</dbReference>
<dbReference type="AlphaFoldDB" id="A0A419S6Y4"/>
<evidence type="ECO:0000313" key="2">
    <source>
        <dbReference type="EMBL" id="RKD17127.1"/>
    </source>
</evidence>
<gene>
    <name evidence="2" type="ORF">BCY91_02995</name>
</gene>
<dbReference type="CDD" id="cd08983">
    <property type="entry name" value="GH43_Bt3655-like"/>
    <property type="match status" value="1"/>
</dbReference>
<dbReference type="Proteomes" id="UP000283433">
    <property type="component" value="Unassembled WGS sequence"/>
</dbReference>
<accession>A0A419S6Y4</accession>
<evidence type="ECO:0000313" key="3">
    <source>
        <dbReference type="Proteomes" id="UP000283433"/>
    </source>
</evidence>
<organism evidence="2 3">
    <name type="scientific">Pelobium manganitolerans</name>
    <dbReference type="NCBI Taxonomy" id="1842495"/>
    <lineage>
        <taxon>Bacteria</taxon>
        <taxon>Pseudomonadati</taxon>
        <taxon>Bacteroidota</taxon>
        <taxon>Sphingobacteriia</taxon>
        <taxon>Sphingobacteriales</taxon>
        <taxon>Sphingobacteriaceae</taxon>
        <taxon>Pelobium</taxon>
    </lineage>
</organism>
<keyword evidence="1" id="KW-0732">Signal</keyword>
<comment type="caution">
    <text evidence="2">The sequence shown here is derived from an EMBL/GenBank/DDBJ whole genome shotgun (WGS) entry which is preliminary data.</text>
</comment>
<protein>
    <recommendedName>
        <fullName evidence="4">Beta-xylosidase</fullName>
    </recommendedName>
</protein>
<name>A0A419S6Y4_9SPHI</name>
<dbReference type="RefSeq" id="WP_120181322.1">
    <property type="nucleotide sequence ID" value="NZ_MBTA01000012.1"/>
</dbReference>
<feature type="signal peptide" evidence="1">
    <location>
        <begin position="1"/>
        <end position="23"/>
    </location>
</feature>
<dbReference type="PANTHER" id="PTHR43301:SF3">
    <property type="entry name" value="ARABINAN ENDO-1,5-ALPHA-L-ARABINOSIDASE A-RELATED"/>
    <property type="match status" value="1"/>
</dbReference>
<feature type="chain" id="PRO_5019415326" description="Beta-xylosidase" evidence="1">
    <location>
        <begin position="24"/>
        <end position="355"/>
    </location>
</feature>
<dbReference type="InterPro" id="IPR050727">
    <property type="entry name" value="GH43_arabinanases"/>
</dbReference>
<proteinExistence type="predicted"/>
<evidence type="ECO:0000256" key="1">
    <source>
        <dbReference type="SAM" id="SignalP"/>
    </source>
</evidence>
<dbReference type="OrthoDB" id="9758923at2"/>
<keyword evidence="3" id="KW-1185">Reference proteome</keyword>
<evidence type="ECO:0008006" key="4">
    <source>
        <dbReference type="Google" id="ProtNLM"/>
    </source>
</evidence>
<reference evidence="2 3" key="1">
    <citation type="submission" date="2016-07" db="EMBL/GenBank/DDBJ databases">
        <title>Genome of Pelobium manganitolerans.</title>
        <authorList>
            <person name="Wu S."/>
            <person name="Wang G."/>
        </authorList>
    </citation>
    <scope>NUCLEOTIDE SEQUENCE [LARGE SCALE GENOMIC DNA]</scope>
    <source>
        <strain evidence="2 3">YS-25</strain>
    </source>
</reference>
<dbReference type="Gene3D" id="2.115.10.20">
    <property type="entry name" value="Glycosyl hydrolase domain, family 43"/>
    <property type="match status" value="2"/>
</dbReference>